<proteinExistence type="predicted"/>
<name>A0A2I0A108_9ASPA</name>
<sequence length="69" mass="8015">MGEGEIEWAELANKFHKDTSYQESLLMEHEVLNMTRGFRGNPNLTIIPPTADFRSRGRYVYTGHRWSTA</sequence>
<evidence type="ECO:0000313" key="2">
    <source>
        <dbReference type="Proteomes" id="UP000236161"/>
    </source>
</evidence>
<dbReference type="Proteomes" id="UP000236161">
    <property type="component" value="Unassembled WGS sequence"/>
</dbReference>
<organism evidence="1 2">
    <name type="scientific">Apostasia shenzhenica</name>
    <dbReference type="NCBI Taxonomy" id="1088818"/>
    <lineage>
        <taxon>Eukaryota</taxon>
        <taxon>Viridiplantae</taxon>
        <taxon>Streptophyta</taxon>
        <taxon>Embryophyta</taxon>
        <taxon>Tracheophyta</taxon>
        <taxon>Spermatophyta</taxon>
        <taxon>Magnoliopsida</taxon>
        <taxon>Liliopsida</taxon>
        <taxon>Asparagales</taxon>
        <taxon>Orchidaceae</taxon>
        <taxon>Apostasioideae</taxon>
        <taxon>Apostasia</taxon>
    </lineage>
</organism>
<dbReference type="AlphaFoldDB" id="A0A2I0A108"/>
<dbReference type="EMBL" id="KZ452039">
    <property type="protein sequence ID" value="PKA49227.1"/>
    <property type="molecule type" value="Genomic_DNA"/>
</dbReference>
<protein>
    <submittedName>
        <fullName evidence="1">Uncharacterized protein</fullName>
    </submittedName>
</protein>
<evidence type="ECO:0000313" key="1">
    <source>
        <dbReference type="EMBL" id="PKA49227.1"/>
    </source>
</evidence>
<gene>
    <name evidence="1" type="ORF">AXF42_Ash014129</name>
</gene>
<accession>A0A2I0A108</accession>
<reference evidence="1 2" key="1">
    <citation type="journal article" date="2017" name="Nature">
        <title>The Apostasia genome and the evolution of orchids.</title>
        <authorList>
            <person name="Zhang G.Q."/>
            <person name="Liu K.W."/>
            <person name="Li Z."/>
            <person name="Lohaus R."/>
            <person name="Hsiao Y.Y."/>
            <person name="Niu S.C."/>
            <person name="Wang J.Y."/>
            <person name="Lin Y.C."/>
            <person name="Xu Q."/>
            <person name="Chen L.J."/>
            <person name="Yoshida K."/>
            <person name="Fujiwara S."/>
            <person name="Wang Z.W."/>
            <person name="Zhang Y.Q."/>
            <person name="Mitsuda N."/>
            <person name="Wang M."/>
            <person name="Liu G.H."/>
            <person name="Pecoraro L."/>
            <person name="Huang H.X."/>
            <person name="Xiao X.J."/>
            <person name="Lin M."/>
            <person name="Wu X.Y."/>
            <person name="Wu W.L."/>
            <person name="Chen Y.Y."/>
            <person name="Chang S.B."/>
            <person name="Sakamoto S."/>
            <person name="Ohme-Takagi M."/>
            <person name="Yagi M."/>
            <person name="Zeng S.J."/>
            <person name="Shen C.Y."/>
            <person name="Yeh C.M."/>
            <person name="Luo Y.B."/>
            <person name="Tsai W.C."/>
            <person name="Van de Peer Y."/>
            <person name="Liu Z.J."/>
        </authorList>
    </citation>
    <scope>NUCLEOTIDE SEQUENCE [LARGE SCALE GENOMIC DNA]</scope>
    <source>
        <strain evidence="2">cv. Shenzhen</strain>
        <tissue evidence="1">Stem</tissue>
    </source>
</reference>
<keyword evidence="2" id="KW-1185">Reference proteome</keyword>